<dbReference type="EC" id="3.2.1.52" evidence="8"/>
<dbReference type="CDD" id="cd06564">
    <property type="entry name" value="GH20_DspB_LnbB-like"/>
    <property type="match status" value="1"/>
</dbReference>
<accession>F8NBV1</accession>
<evidence type="ECO:0000259" key="6">
    <source>
        <dbReference type="Pfam" id="PF00728"/>
    </source>
</evidence>
<dbReference type="SUPFAM" id="SSF55545">
    <property type="entry name" value="beta-N-acetylhexosaminidase-like domain"/>
    <property type="match status" value="1"/>
</dbReference>
<dbReference type="InterPro" id="IPR015882">
    <property type="entry name" value="HEX_bac_N"/>
</dbReference>
<dbReference type="InterPro" id="IPR029018">
    <property type="entry name" value="Hex-like_dom2"/>
</dbReference>
<dbReference type="SUPFAM" id="SSF51445">
    <property type="entry name" value="(Trans)glycosidases"/>
    <property type="match status" value="1"/>
</dbReference>
<protein>
    <submittedName>
        <fullName evidence="8">Beta-N-acetylhexosaminidase</fullName>
        <ecNumber evidence="8">3.2.1.52</ecNumber>
    </submittedName>
</protein>
<keyword evidence="3 8" id="KW-0326">Glycosidase</keyword>
<dbReference type="Gene3D" id="3.20.20.80">
    <property type="entry name" value="Glycosidases"/>
    <property type="match status" value="1"/>
</dbReference>
<evidence type="ECO:0000259" key="7">
    <source>
        <dbReference type="Pfam" id="PF02838"/>
    </source>
</evidence>
<keyword evidence="5" id="KW-0732">Signal</keyword>
<dbReference type="InterPro" id="IPR025705">
    <property type="entry name" value="Beta_hexosaminidase_sua/sub"/>
</dbReference>
<evidence type="ECO:0000256" key="5">
    <source>
        <dbReference type="SAM" id="SignalP"/>
    </source>
</evidence>
<dbReference type="RefSeq" id="WP_007572851.1">
    <property type="nucleotide sequence ID" value="NZ_BPTS01000001.1"/>
</dbReference>
<reference evidence="9" key="1">
    <citation type="journal article" date="2011" name="Stand. Genomic Sci.">
        <title>Non-contiguous finished genome sequence of the opportunistic oral pathogen Prevotella multisaccharivorax type strain (PPPA20).</title>
        <authorList>
            <person name="Pati A."/>
            <person name="Gronow S."/>
            <person name="Lu M."/>
            <person name="Lapidus A."/>
            <person name="Nolan M."/>
            <person name="Lucas S."/>
            <person name="Hammon N."/>
            <person name="Deshpande S."/>
            <person name="Cheng J.F."/>
            <person name="Tapia R."/>
            <person name="Han C."/>
            <person name="Goodwin L."/>
            <person name="Pitluck S."/>
            <person name="Liolios K."/>
            <person name="Pagani I."/>
            <person name="Mavromatis K."/>
            <person name="Mikhailova N."/>
            <person name="Huntemann M."/>
            <person name="Chen A."/>
            <person name="Palaniappan K."/>
            <person name="Land M."/>
            <person name="Hauser L."/>
            <person name="Detter J.C."/>
            <person name="Brambilla E.M."/>
            <person name="Rohde M."/>
            <person name="Goker M."/>
            <person name="Woyke T."/>
            <person name="Bristow J."/>
            <person name="Eisen J.A."/>
            <person name="Markowitz V."/>
            <person name="Hugenholtz P."/>
            <person name="Kyrpides N.C."/>
            <person name="Klenk H.P."/>
            <person name="Ivanova N."/>
        </authorList>
    </citation>
    <scope>NUCLEOTIDE SEQUENCE [LARGE SCALE GENOMIC DNA]</scope>
    <source>
        <strain evidence="9">DSM 17128</strain>
    </source>
</reference>
<dbReference type="GO" id="GO:0005975">
    <property type="term" value="P:carbohydrate metabolic process"/>
    <property type="evidence" value="ECO:0007669"/>
    <property type="project" value="InterPro"/>
</dbReference>
<dbReference type="Pfam" id="PF02838">
    <property type="entry name" value="Glyco_hydro_20b"/>
    <property type="match status" value="1"/>
</dbReference>
<evidence type="ECO:0000256" key="1">
    <source>
        <dbReference type="ARBA" id="ARBA00006285"/>
    </source>
</evidence>
<comment type="similarity">
    <text evidence="1">Belongs to the glycosyl hydrolase 20 family.</text>
</comment>
<sequence length="657" mass="74088">MANKDLPSRLSYCFPVSKKLLFLCLLLMIACVLSAANAKPFTVPEVRQWKGGEGQCCLSGRVVYQGKESQRVAQLLAADYSEMFGRALDIVPGKAAEGDIVLTEKTRKALGQEGYSLDIAHVVTLMGGSKQGLYWATRTLLQLMEHSQGIFLPRGQILDRPQYAYRGFMLDCGRKFFPMSMLRQYVKMMAYYKMNAFHIHLNDNAFPWFYNYDWSKVPAAFRLESDVFPGLTARDGHYTKADFMALQDLADSLSVEIIPEIDVPAHSLALTRYRPSLASKDYDPDHLNLLNPATTAFCDSLFIEYLSGPNPVFKGKYMHIGTDEYSNKDQKVVEAFRAFTDHYIRLVESFGKKAAIWGQQTHAKGTTPIKVKDVLMYAWSNDYANPEEMMKLGYHLVSIPDGQVYIVPKAGYYYDYLDTRQLYDSWTPANINGEKFSEDNKQIEGGSFAVWNDIVGNGISDKDVHYRVVPALRTMAAKMWTASHVTFPYAEFAKESLQLHEAPGVNYAGRQPYGTVLEKASLTCGERLPLEQIGWHYSVSFDIDAKTEQKGTTLFSFGDTKLYLADPIGGMLAFSRDGYLDSFGYQFFPGEKAHVEIMGDQEKTTLKVNGRVVSDLSVRKINFGKRGDMYYISTLVCPLQQVGQFNSRVTNLKVVSE</sequence>
<evidence type="ECO:0000256" key="2">
    <source>
        <dbReference type="ARBA" id="ARBA00022801"/>
    </source>
</evidence>
<dbReference type="EMBL" id="GL945017">
    <property type="protein sequence ID" value="EGN55977.1"/>
    <property type="molecule type" value="Genomic_DNA"/>
</dbReference>
<evidence type="ECO:0000313" key="9">
    <source>
        <dbReference type="Proteomes" id="UP000002772"/>
    </source>
</evidence>
<evidence type="ECO:0000256" key="3">
    <source>
        <dbReference type="ARBA" id="ARBA00023295"/>
    </source>
</evidence>
<feature type="signal peptide" evidence="5">
    <location>
        <begin position="1"/>
        <end position="35"/>
    </location>
</feature>
<dbReference type="InterPro" id="IPR015883">
    <property type="entry name" value="Glyco_hydro_20_cat"/>
</dbReference>
<dbReference type="Pfam" id="PF00728">
    <property type="entry name" value="Glyco_hydro_20"/>
    <property type="match status" value="1"/>
</dbReference>
<dbReference type="InterPro" id="IPR017853">
    <property type="entry name" value="GH"/>
</dbReference>
<dbReference type="PANTHER" id="PTHR43678">
    <property type="entry name" value="PUTATIVE (AFU_ORTHOLOGUE AFUA_2G00640)-RELATED"/>
    <property type="match status" value="1"/>
</dbReference>
<dbReference type="PRINTS" id="PR00738">
    <property type="entry name" value="GLHYDRLASE20"/>
</dbReference>
<dbReference type="STRING" id="688246.Premu_0495"/>
<evidence type="ECO:0000313" key="8">
    <source>
        <dbReference type="EMBL" id="EGN55977.1"/>
    </source>
</evidence>
<dbReference type="Proteomes" id="UP000002772">
    <property type="component" value="Unassembled WGS sequence"/>
</dbReference>
<feature type="domain" description="Beta-hexosaminidase bacterial type N-terminal" evidence="7">
    <location>
        <begin position="40"/>
        <end position="159"/>
    </location>
</feature>
<dbReference type="AlphaFoldDB" id="F8NBV1"/>
<proteinExistence type="inferred from homology"/>
<dbReference type="PROSITE" id="PS51257">
    <property type="entry name" value="PROKAR_LIPOPROTEIN"/>
    <property type="match status" value="1"/>
</dbReference>
<feature type="active site" description="Proton donor" evidence="4">
    <location>
        <position position="324"/>
    </location>
</feature>
<dbReference type="InterPro" id="IPR052764">
    <property type="entry name" value="GH20_Enzymes"/>
</dbReference>
<organism evidence="8 9">
    <name type="scientific">Hallella multisaccharivorax DSM 17128</name>
    <dbReference type="NCBI Taxonomy" id="688246"/>
    <lineage>
        <taxon>Bacteria</taxon>
        <taxon>Pseudomonadati</taxon>
        <taxon>Bacteroidota</taxon>
        <taxon>Bacteroidia</taxon>
        <taxon>Bacteroidales</taxon>
        <taxon>Prevotellaceae</taxon>
        <taxon>Hallella</taxon>
    </lineage>
</organism>
<gene>
    <name evidence="8" type="ORF">Premu_0495</name>
</gene>
<feature type="domain" description="Glycoside hydrolase family 20 catalytic" evidence="6">
    <location>
        <begin position="163"/>
        <end position="482"/>
    </location>
</feature>
<dbReference type="Gene3D" id="3.30.379.10">
    <property type="entry name" value="Chitobiase/beta-hexosaminidase domain 2-like"/>
    <property type="match status" value="1"/>
</dbReference>
<dbReference type="eggNOG" id="COG3525">
    <property type="taxonomic scope" value="Bacteria"/>
</dbReference>
<keyword evidence="9" id="KW-1185">Reference proteome</keyword>
<dbReference type="GO" id="GO:0004563">
    <property type="term" value="F:beta-N-acetylhexosaminidase activity"/>
    <property type="evidence" value="ECO:0007669"/>
    <property type="project" value="UniProtKB-EC"/>
</dbReference>
<dbReference type="HOGENOM" id="CLU_010969_2_0_10"/>
<feature type="chain" id="PRO_5003381331" evidence="5">
    <location>
        <begin position="36"/>
        <end position="657"/>
    </location>
</feature>
<name>F8NBV1_9BACT</name>
<evidence type="ECO:0000256" key="4">
    <source>
        <dbReference type="PIRSR" id="PIRSR625705-1"/>
    </source>
</evidence>
<dbReference type="PANTHER" id="PTHR43678:SF1">
    <property type="entry name" value="BETA-N-ACETYLHEXOSAMINIDASE"/>
    <property type="match status" value="1"/>
</dbReference>
<keyword evidence="2 8" id="KW-0378">Hydrolase</keyword>